<accession>A0A6A5YQT6</accession>
<name>A0A6A5YQT6_9PLEO</name>
<keyword evidence="3" id="KW-1185">Reference proteome</keyword>
<reference evidence="2" key="1">
    <citation type="journal article" date="2020" name="Stud. Mycol.">
        <title>101 Dothideomycetes genomes: a test case for predicting lifestyles and emergence of pathogens.</title>
        <authorList>
            <person name="Haridas S."/>
            <person name="Albert R."/>
            <person name="Binder M."/>
            <person name="Bloem J."/>
            <person name="Labutti K."/>
            <person name="Salamov A."/>
            <person name="Andreopoulos B."/>
            <person name="Baker S."/>
            <person name="Barry K."/>
            <person name="Bills G."/>
            <person name="Bluhm B."/>
            <person name="Cannon C."/>
            <person name="Castanera R."/>
            <person name="Culley D."/>
            <person name="Daum C."/>
            <person name="Ezra D."/>
            <person name="Gonzalez J."/>
            <person name="Henrissat B."/>
            <person name="Kuo A."/>
            <person name="Liang C."/>
            <person name="Lipzen A."/>
            <person name="Lutzoni F."/>
            <person name="Magnuson J."/>
            <person name="Mondo S."/>
            <person name="Nolan M."/>
            <person name="Ohm R."/>
            <person name="Pangilinan J."/>
            <person name="Park H.-J."/>
            <person name="Ramirez L."/>
            <person name="Alfaro M."/>
            <person name="Sun H."/>
            <person name="Tritt A."/>
            <person name="Yoshinaga Y."/>
            <person name="Zwiers L.-H."/>
            <person name="Turgeon B."/>
            <person name="Goodwin S."/>
            <person name="Spatafora J."/>
            <person name="Crous P."/>
            <person name="Grigoriev I."/>
        </authorList>
    </citation>
    <scope>NUCLEOTIDE SEQUENCE</scope>
    <source>
        <strain evidence="2">CBS 627.86</strain>
    </source>
</reference>
<protein>
    <submittedName>
        <fullName evidence="2">Uncharacterized protein</fullName>
    </submittedName>
</protein>
<keyword evidence="1" id="KW-0732">Signal</keyword>
<dbReference type="AlphaFoldDB" id="A0A6A5YQT6"/>
<evidence type="ECO:0000313" key="2">
    <source>
        <dbReference type="EMBL" id="KAF2108501.1"/>
    </source>
</evidence>
<sequence>MASCSPQHQASELIAQTCILIFLFIRVTACGMAHENSDGKSFWDVTDVPEKDNEDFMKLVCTGKRTPSFQPEAAHVSAWHSAPNRETYSSFGDQGTTASVNAYGEILQFSTYIGAGKSGMFSVDHGIMDEPYFVKPRAQKLDA</sequence>
<dbReference type="EMBL" id="ML977347">
    <property type="protein sequence ID" value="KAF2108501.1"/>
    <property type="molecule type" value="Genomic_DNA"/>
</dbReference>
<feature type="signal peptide" evidence="1">
    <location>
        <begin position="1"/>
        <end position="29"/>
    </location>
</feature>
<gene>
    <name evidence="2" type="ORF">BDV96DRAFT_692587</name>
</gene>
<dbReference type="OrthoDB" id="5361176at2759"/>
<dbReference type="Proteomes" id="UP000799770">
    <property type="component" value="Unassembled WGS sequence"/>
</dbReference>
<evidence type="ECO:0000256" key="1">
    <source>
        <dbReference type="SAM" id="SignalP"/>
    </source>
</evidence>
<proteinExistence type="predicted"/>
<organism evidence="2 3">
    <name type="scientific">Lophiotrema nucula</name>
    <dbReference type="NCBI Taxonomy" id="690887"/>
    <lineage>
        <taxon>Eukaryota</taxon>
        <taxon>Fungi</taxon>
        <taxon>Dikarya</taxon>
        <taxon>Ascomycota</taxon>
        <taxon>Pezizomycotina</taxon>
        <taxon>Dothideomycetes</taxon>
        <taxon>Pleosporomycetidae</taxon>
        <taxon>Pleosporales</taxon>
        <taxon>Lophiotremataceae</taxon>
        <taxon>Lophiotrema</taxon>
    </lineage>
</organism>
<feature type="chain" id="PRO_5025556157" evidence="1">
    <location>
        <begin position="30"/>
        <end position="143"/>
    </location>
</feature>
<evidence type="ECO:0000313" key="3">
    <source>
        <dbReference type="Proteomes" id="UP000799770"/>
    </source>
</evidence>